<dbReference type="OrthoDB" id="10001645at2"/>
<dbReference type="Proteomes" id="UP000266177">
    <property type="component" value="Unassembled WGS sequence"/>
</dbReference>
<evidence type="ECO:0000313" key="2">
    <source>
        <dbReference type="EMBL" id="RJG25604.1"/>
    </source>
</evidence>
<name>A0A3A3GKU0_PANTH</name>
<dbReference type="EMBL" id="QYZD01000003">
    <property type="protein sequence ID" value="RJG25604.1"/>
    <property type="molecule type" value="Genomic_DNA"/>
</dbReference>
<evidence type="ECO:0000256" key="1">
    <source>
        <dbReference type="SAM" id="SignalP"/>
    </source>
</evidence>
<keyword evidence="1" id="KW-0732">Signal</keyword>
<feature type="signal peptide" evidence="1">
    <location>
        <begin position="1"/>
        <end position="23"/>
    </location>
</feature>
<organism evidence="2 3">
    <name type="scientific">Paenibacillus thiaminolyticus</name>
    <name type="common">Bacillus thiaminolyticus</name>
    <dbReference type="NCBI Taxonomy" id="49283"/>
    <lineage>
        <taxon>Bacteria</taxon>
        <taxon>Bacillati</taxon>
        <taxon>Bacillota</taxon>
        <taxon>Bacilli</taxon>
        <taxon>Bacillales</taxon>
        <taxon>Paenibacillaceae</taxon>
        <taxon>Paenibacillus</taxon>
    </lineage>
</organism>
<feature type="chain" id="PRO_5017270405" evidence="1">
    <location>
        <begin position="24"/>
        <end position="201"/>
    </location>
</feature>
<accession>A0A3A3GKU0</accession>
<protein>
    <submittedName>
        <fullName evidence="2">Uncharacterized protein</fullName>
    </submittedName>
</protein>
<comment type="caution">
    <text evidence="2">The sequence shown here is derived from an EMBL/GenBank/DDBJ whole genome shotgun (WGS) entry which is preliminary data.</text>
</comment>
<sequence length="201" mass="22376">MKVNKLFSLMLVIVMLMATPVFAADNGSVSAREKDSAKIDFSLEGRNVYVLTWEDGKLESYDDKGVKTTTYLTKEQLEEKLAEFGTTSTGQIGTMDFNTGSVNVYVPKNIDGNQGAVVGGYFQVSPHTYVNLDVLSLPQTTMPSINVSFWNEYGTDTDWYANVKEGQTVWMRAAYPNQRYAVKVSTTEKEGAIARLRAYTD</sequence>
<reference evidence="2 3" key="1">
    <citation type="submission" date="2018-09" db="EMBL/GenBank/DDBJ databases">
        <title>Paenibacillus SK2017-BO5.</title>
        <authorList>
            <person name="Piskunova J.V."/>
            <person name="Dubiley S.A."/>
            <person name="Severinov K.V."/>
        </authorList>
    </citation>
    <scope>NUCLEOTIDE SEQUENCE [LARGE SCALE GENOMIC DNA]</scope>
    <source>
        <strain evidence="2 3">BO5</strain>
    </source>
</reference>
<evidence type="ECO:0000313" key="3">
    <source>
        <dbReference type="Proteomes" id="UP000266177"/>
    </source>
</evidence>
<proteinExistence type="predicted"/>
<dbReference type="AlphaFoldDB" id="A0A3A3GKU0"/>
<gene>
    <name evidence="2" type="ORF">DQX05_05850</name>
</gene>
<dbReference type="RefSeq" id="WP_119791721.1">
    <property type="nucleotide sequence ID" value="NZ_QYZD01000003.1"/>
</dbReference>